<dbReference type="EMBL" id="BNJQ01000006">
    <property type="protein sequence ID" value="GHP03997.1"/>
    <property type="molecule type" value="Genomic_DNA"/>
</dbReference>
<organism evidence="2 3">
    <name type="scientific">Pycnococcus provasolii</name>
    <dbReference type="NCBI Taxonomy" id="41880"/>
    <lineage>
        <taxon>Eukaryota</taxon>
        <taxon>Viridiplantae</taxon>
        <taxon>Chlorophyta</taxon>
        <taxon>Pseudoscourfieldiophyceae</taxon>
        <taxon>Pseudoscourfieldiales</taxon>
        <taxon>Pycnococcaceae</taxon>
        <taxon>Pycnococcus</taxon>
    </lineage>
</organism>
<gene>
    <name evidence="2" type="ORF">PPROV_000275100</name>
</gene>
<reference evidence="2" key="1">
    <citation type="submission" date="2020-10" db="EMBL/GenBank/DDBJ databases">
        <title>Unveiling of a novel bifunctional photoreceptor, Dualchrome1, isolated from a cosmopolitan green alga.</title>
        <authorList>
            <person name="Suzuki S."/>
            <person name="Kawachi M."/>
        </authorList>
    </citation>
    <scope>NUCLEOTIDE SEQUENCE</scope>
    <source>
        <strain evidence="2">NIES 2893</strain>
    </source>
</reference>
<feature type="compositionally biased region" description="Basic and acidic residues" evidence="1">
    <location>
        <begin position="51"/>
        <end position="68"/>
    </location>
</feature>
<proteinExistence type="predicted"/>
<dbReference type="AlphaFoldDB" id="A0A830HFU6"/>
<feature type="region of interest" description="Disordered" evidence="1">
    <location>
        <begin position="1"/>
        <end position="68"/>
    </location>
</feature>
<name>A0A830HFU6_9CHLO</name>
<accession>A0A830HFU6</accession>
<feature type="region of interest" description="Disordered" evidence="1">
    <location>
        <begin position="123"/>
        <end position="146"/>
    </location>
</feature>
<dbReference type="Proteomes" id="UP000660262">
    <property type="component" value="Unassembled WGS sequence"/>
</dbReference>
<sequence length="146" mass="15451">MKVSYSMRPSSASSSSASASSSSASASSAASASAASAPKSPPSTPVPPRPSGEKPKLQKHWSEQQKKETLATYYNVPVEQIKRAGQPDANQKHVLIGVSIGFALAAAPFAFKSFRDNEQRVARMRDDSLDDKDAARASRLSAKNAK</sequence>
<feature type="compositionally biased region" description="Basic and acidic residues" evidence="1">
    <location>
        <begin position="123"/>
        <end position="136"/>
    </location>
</feature>
<keyword evidence="3" id="KW-1185">Reference proteome</keyword>
<evidence type="ECO:0000256" key="1">
    <source>
        <dbReference type="SAM" id="MobiDB-lite"/>
    </source>
</evidence>
<feature type="compositionally biased region" description="Pro residues" evidence="1">
    <location>
        <begin position="39"/>
        <end position="50"/>
    </location>
</feature>
<protein>
    <submittedName>
        <fullName evidence="2">Uncharacterized protein</fullName>
    </submittedName>
</protein>
<feature type="compositionally biased region" description="Low complexity" evidence="1">
    <location>
        <begin position="9"/>
        <end position="38"/>
    </location>
</feature>
<comment type="caution">
    <text evidence="2">The sequence shown here is derived from an EMBL/GenBank/DDBJ whole genome shotgun (WGS) entry which is preliminary data.</text>
</comment>
<evidence type="ECO:0000313" key="3">
    <source>
        <dbReference type="Proteomes" id="UP000660262"/>
    </source>
</evidence>
<evidence type="ECO:0000313" key="2">
    <source>
        <dbReference type="EMBL" id="GHP03997.1"/>
    </source>
</evidence>